<dbReference type="STRING" id="1802214.A2908_01145"/>
<dbReference type="Proteomes" id="UP000176774">
    <property type="component" value="Unassembled WGS sequence"/>
</dbReference>
<evidence type="ECO:0000256" key="1">
    <source>
        <dbReference type="PIRSR" id="PIRSR016487-1"/>
    </source>
</evidence>
<protein>
    <recommendedName>
        <fullName evidence="4">CYTH domain-containing protein</fullName>
    </recommendedName>
</protein>
<evidence type="ECO:0000313" key="3">
    <source>
        <dbReference type="Proteomes" id="UP000176774"/>
    </source>
</evidence>
<accession>A0A1G2IG33</accession>
<dbReference type="InterPro" id="IPR012042">
    <property type="entry name" value="NeuTTM/CthTTM-like"/>
</dbReference>
<evidence type="ECO:0000313" key="2">
    <source>
        <dbReference type="EMBL" id="OGZ73118.1"/>
    </source>
</evidence>
<name>A0A1G2IG33_9BACT</name>
<sequence>MEIELEKTYLLKYFPEDIKEKPSIEIFDIYIPKTVDHPHLRIRKRGDVCEITKKEPLDGKDSSEQSEHTISLTDEEFSALKNVDGKKLHKIRCKYPYGENMAEIDVYQDDFKGLVFVDFEFKTREEKDTFIMPDFCLVETTQEKFCAAGWLAGKKYSDIEPFLNKYGYKKVT</sequence>
<organism evidence="2 3">
    <name type="scientific">Candidatus Staskawiczbacteria bacterium RIFCSPLOWO2_01_FULL_38_12b</name>
    <dbReference type="NCBI Taxonomy" id="1802214"/>
    <lineage>
        <taxon>Bacteria</taxon>
        <taxon>Candidatus Staskawicziibacteriota</taxon>
    </lineage>
</organism>
<dbReference type="Gene3D" id="2.40.320.10">
    <property type="entry name" value="Hypothetical Protein Pfu-838710-001"/>
    <property type="match status" value="1"/>
</dbReference>
<proteinExistence type="predicted"/>
<comment type="caution">
    <text evidence="2">The sequence shown here is derived from an EMBL/GenBank/DDBJ whole genome shotgun (WGS) entry which is preliminary data.</text>
</comment>
<dbReference type="InterPro" id="IPR033469">
    <property type="entry name" value="CYTH-like_dom_sf"/>
</dbReference>
<dbReference type="AlphaFoldDB" id="A0A1G2IG33"/>
<dbReference type="EMBL" id="MHPA01000015">
    <property type="protein sequence ID" value="OGZ73118.1"/>
    <property type="molecule type" value="Genomic_DNA"/>
</dbReference>
<evidence type="ECO:0008006" key="4">
    <source>
        <dbReference type="Google" id="ProtNLM"/>
    </source>
</evidence>
<feature type="active site" description="Proton acceptor" evidence="1">
    <location>
        <position position="30"/>
    </location>
</feature>
<dbReference type="SUPFAM" id="SSF55154">
    <property type="entry name" value="CYTH-like phosphatases"/>
    <property type="match status" value="1"/>
</dbReference>
<gene>
    <name evidence="2" type="ORF">A2908_01145</name>
</gene>
<reference evidence="2 3" key="1">
    <citation type="journal article" date="2016" name="Nat. Commun.">
        <title>Thousands of microbial genomes shed light on interconnected biogeochemical processes in an aquifer system.</title>
        <authorList>
            <person name="Anantharaman K."/>
            <person name="Brown C.T."/>
            <person name="Hug L.A."/>
            <person name="Sharon I."/>
            <person name="Castelle C.J."/>
            <person name="Probst A.J."/>
            <person name="Thomas B.C."/>
            <person name="Singh A."/>
            <person name="Wilkins M.J."/>
            <person name="Karaoz U."/>
            <person name="Brodie E.L."/>
            <person name="Williams K.H."/>
            <person name="Hubbard S.S."/>
            <person name="Banfield J.F."/>
        </authorList>
    </citation>
    <scope>NUCLEOTIDE SEQUENCE [LARGE SCALE GENOMIC DNA]</scope>
</reference>
<dbReference type="PIRSF" id="PIRSF016487">
    <property type="entry name" value="CYTH_UCP016487"/>
    <property type="match status" value="1"/>
</dbReference>